<feature type="region of interest" description="Disordered" evidence="1">
    <location>
        <begin position="1"/>
        <end position="55"/>
    </location>
</feature>
<accession>A0A7N2KQ44</accession>
<evidence type="ECO:0000313" key="3">
    <source>
        <dbReference type="Proteomes" id="UP000594261"/>
    </source>
</evidence>
<organism evidence="2 3">
    <name type="scientific">Quercus lobata</name>
    <name type="common">Valley oak</name>
    <dbReference type="NCBI Taxonomy" id="97700"/>
    <lineage>
        <taxon>Eukaryota</taxon>
        <taxon>Viridiplantae</taxon>
        <taxon>Streptophyta</taxon>
        <taxon>Embryophyta</taxon>
        <taxon>Tracheophyta</taxon>
        <taxon>Spermatophyta</taxon>
        <taxon>Magnoliopsida</taxon>
        <taxon>eudicotyledons</taxon>
        <taxon>Gunneridae</taxon>
        <taxon>Pentapetalae</taxon>
        <taxon>rosids</taxon>
        <taxon>fabids</taxon>
        <taxon>Fagales</taxon>
        <taxon>Fagaceae</taxon>
        <taxon>Quercus</taxon>
    </lineage>
</organism>
<name>A0A7N2KQ44_QUELO</name>
<dbReference type="Proteomes" id="UP000594261">
    <property type="component" value="Chromosome 1"/>
</dbReference>
<dbReference type="EMBL" id="LRBV02000011">
    <property type="status" value="NOT_ANNOTATED_CDS"/>
    <property type="molecule type" value="Genomic_DNA"/>
</dbReference>
<sequence>MNELLASDFGFKPQGKSAPMAGSKSTSTVGRSSTRPHSSFNSFKDHRRTPPPPRLLPPSISICFAISVLR</sequence>
<dbReference type="Gramene" id="QL01p036351:mrna">
    <property type="protein sequence ID" value="QL01p036351:mrna:CDS:1"/>
    <property type="gene ID" value="QL01p036351"/>
</dbReference>
<feature type="compositionally biased region" description="Polar residues" evidence="1">
    <location>
        <begin position="23"/>
        <end position="42"/>
    </location>
</feature>
<dbReference type="Proteomes" id="UP000594261">
    <property type="component" value="Chromosome 11"/>
</dbReference>
<dbReference type="EnsemblPlants" id="QL11p039106:mrna">
    <property type="protein sequence ID" value="QL11p039106:mrna:CDS:1"/>
    <property type="gene ID" value="QL11p039106"/>
</dbReference>
<keyword evidence="3" id="KW-1185">Reference proteome</keyword>
<dbReference type="AlphaFoldDB" id="A0A7N2KQ44"/>
<dbReference type="Gramene" id="QL11p039106:mrna">
    <property type="protein sequence ID" value="QL11p039106:mrna:CDS:1"/>
    <property type="gene ID" value="QL11p039106"/>
</dbReference>
<dbReference type="EMBL" id="LRBV02000001">
    <property type="status" value="NOT_ANNOTATED_CDS"/>
    <property type="molecule type" value="Genomic_DNA"/>
</dbReference>
<evidence type="ECO:0000256" key="1">
    <source>
        <dbReference type="SAM" id="MobiDB-lite"/>
    </source>
</evidence>
<dbReference type="InParanoid" id="A0A7N2KQ44"/>
<reference evidence="2 3" key="1">
    <citation type="journal article" date="2016" name="G3 (Bethesda)">
        <title>First Draft Assembly and Annotation of the Genome of a California Endemic Oak Quercus lobata Nee (Fagaceae).</title>
        <authorList>
            <person name="Sork V.L."/>
            <person name="Fitz-Gibbon S.T."/>
            <person name="Puiu D."/>
            <person name="Crepeau M."/>
            <person name="Gugger P.F."/>
            <person name="Sherman R."/>
            <person name="Stevens K."/>
            <person name="Langley C.H."/>
            <person name="Pellegrini M."/>
            <person name="Salzberg S.L."/>
        </authorList>
    </citation>
    <scope>NUCLEOTIDE SEQUENCE [LARGE SCALE GENOMIC DNA]</scope>
    <source>
        <strain evidence="2 3">cv. SW786</strain>
    </source>
</reference>
<dbReference type="EnsemblPlants" id="QL01p036351:mrna">
    <property type="protein sequence ID" value="QL01p036351:mrna:CDS:1"/>
    <property type="gene ID" value="QL01p036351"/>
</dbReference>
<protein>
    <submittedName>
        <fullName evidence="2">Uncharacterized protein</fullName>
    </submittedName>
</protein>
<reference evidence="2" key="2">
    <citation type="submission" date="2021-01" db="UniProtKB">
        <authorList>
            <consortium name="EnsemblPlants"/>
        </authorList>
    </citation>
    <scope>IDENTIFICATION</scope>
</reference>
<proteinExistence type="predicted"/>
<evidence type="ECO:0000313" key="2">
    <source>
        <dbReference type="EnsemblPlants" id="QL01p036351:mrna:CDS:1"/>
    </source>
</evidence>